<protein>
    <submittedName>
        <fullName evidence="1">Uncharacterized protein</fullName>
    </submittedName>
</protein>
<sequence length="65" mass="6895">MLGEGRGEQPSRCMPSMQRVDWSGWCLAHEAGNDPFAQPGMGWVAVQAFGQSSSLSKPGMASQAP</sequence>
<proteinExistence type="predicted"/>
<dbReference type="EMBL" id="CP013987">
    <property type="protein sequence ID" value="ALZ86153.1"/>
    <property type="molecule type" value="Genomic_DNA"/>
</dbReference>
<dbReference type="KEGG" id="por:APT59_18825"/>
<name>A0A0U4XWZ9_9PSED</name>
<evidence type="ECO:0000313" key="1">
    <source>
        <dbReference type="EMBL" id="ALZ86153.1"/>
    </source>
</evidence>
<accession>A0A0U4XWZ9</accession>
<dbReference type="Proteomes" id="UP000064137">
    <property type="component" value="Chromosome"/>
</dbReference>
<evidence type="ECO:0000313" key="2">
    <source>
        <dbReference type="Proteomes" id="UP000064137"/>
    </source>
</evidence>
<reference evidence="1 2" key="1">
    <citation type="submission" date="2016-01" db="EMBL/GenBank/DDBJ databases">
        <title>Annotation of Pseudomonas oryzihabitans USDA-ARS-USMARC-56511.</title>
        <authorList>
            <person name="Harhay G.P."/>
            <person name="Harhay D.M."/>
            <person name="Smith T.P.L."/>
            <person name="Bono J.L."/>
            <person name="Heaton M.P."/>
            <person name="Clawson M.L."/>
            <person name="Chitko-Mckown C.G."/>
            <person name="Capik S.F."/>
            <person name="DeDonder K.D."/>
            <person name="Apley M.D."/>
            <person name="Lubbers B.V."/>
            <person name="White B.J."/>
            <person name="Larson R.L."/>
        </authorList>
    </citation>
    <scope>NUCLEOTIDE SEQUENCE [LARGE SCALE GENOMIC DNA]</scope>
    <source>
        <strain evidence="1 2">USDA-ARS-USMARC-56511</strain>
    </source>
</reference>
<organism evidence="1 2">
    <name type="scientific">Pseudomonas oryzihabitans</name>
    <dbReference type="NCBI Taxonomy" id="47885"/>
    <lineage>
        <taxon>Bacteria</taxon>
        <taxon>Pseudomonadati</taxon>
        <taxon>Pseudomonadota</taxon>
        <taxon>Gammaproteobacteria</taxon>
        <taxon>Pseudomonadales</taxon>
        <taxon>Pseudomonadaceae</taxon>
        <taxon>Pseudomonas</taxon>
    </lineage>
</organism>
<gene>
    <name evidence="1" type="ORF">APT59_18825</name>
</gene>
<dbReference type="AlphaFoldDB" id="A0A0U4XWZ9"/>